<keyword evidence="11 14" id="KW-1133">Transmembrane helix</keyword>
<dbReference type="InterPro" id="IPR003594">
    <property type="entry name" value="HATPase_dom"/>
</dbReference>
<sequence>MKKGIFKKLFITYGVTIILGFGILALVLMKLFSQYFIDSKKDLLLEYGQKITQDIAIGIYAGRLDRQTLNEDLKVLDKFLDARIWIIDKEGTIFGVSGTNEEQYLGQKVDGTRLGVLYRGRNIIETGNFGSKFKEPVLTVGYPIFYESEFEGGVFIHAAMPGIQKTFRDVYNMTVLAIVFSGLLAYGILYFQIKRISVPLGEISKAARVISGGEFQKRLEIKTGDEIEELAESFNDMAESLEKIEENRRNFIANISHDLRSPMTSIRGFVGGIMDGTIPSDMQQHYLGIVMDECQRLIKMTNGLLELNNIQQGRVEANKTNFELNELIRRKLINFEKNITMKNLDVLLNFYDDTTIVNADKAMMERVITNLLDNAVKFTGEKGSISLKTREEKNKVIVEITNTGVSINKNELKTMWERFHKGDSTRGVYKSGFGLGLAIVKEMIILQNEEIWADSDHDYVRLSFTVGKGK</sequence>
<dbReference type="Gene3D" id="3.30.565.10">
    <property type="entry name" value="Histidine kinase-like ATPase, C-terminal domain"/>
    <property type="match status" value="1"/>
</dbReference>
<dbReference type="PROSITE" id="PS50885">
    <property type="entry name" value="HAMP"/>
    <property type="match status" value="1"/>
</dbReference>
<evidence type="ECO:0000256" key="11">
    <source>
        <dbReference type="ARBA" id="ARBA00022989"/>
    </source>
</evidence>
<keyword evidence="4" id="KW-1003">Cell membrane</keyword>
<evidence type="ECO:0000256" key="6">
    <source>
        <dbReference type="ARBA" id="ARBA00022679"/>
    </source>
</evidence>
<dbReference type="SMART" id="SM00304">
    <property type="entry name" value="HAMP"/>
    <property type="match status" value="1"/>
</dbReference>
<comment type="caution">
    <text evidence="17">The sequence shown here is derived from an EMBL/GenBank/DDBJ whole genome shotgun (WGS) entry which is preliminary data.</text>
</comment>
<keyword evidence="12" id="KW-0902">Two-component regulatory system</keyword>
<dbReference type="SUPFAM" id="SSF47384">
    <property type="entry name" value="Homodimeric domain of signal transducing histidine kinase"/>
    <property type="match status" value="1"/>
</dbReference>
<evidence type="ECO:0000256" key="10">
    <source>
        <dbReference type="ARBA" id="ARBA00022840"/>
    </source>
</evidence>
<organism evidence="17 18">
    <name type="scientific">Lutispora saccharofermentans</name>
    <dbReference type="NCBI Taxonomy" id="3024236"/>
    <lineage>
        <taxon>Bacteria</taxon>
        <taxon>Bacillati</taxon>
        <taxon>Bacillota</taxon>
        <taxon>Clostridia</taxon>
        <taxon>Lutisporales</taxon>
        <taxon>Lutisporaceae</taxon>
        <taxon>Lutispora</taxon>
    </lineage>
</organism>
<keyword evidence="6" id="KW-0808">Transferase</keyword>
<dbReference type="InterPro" id="IPR036890">
    <property type="entry name" value="HATPase_C_sf"/>
</dbReference>
<dbReference type="SUPFAM" id="SSF55874">
    <property type="entry name" value="ATPase domain of HSP90 chaperone/DNA topoisomerase II/histidine kinase"/>
    <property type="match status" value="1"/>
</dbReference>
<keyword evidence="13 14" id="KW-0472">Membrane</keyword>
<evidence type="ECO:0000259" key="15">
    <source>
        <dbReference type="PROSITE" id="PS50109"/>
    </source>
</evidence>
<dbReference type="EMBL" id="JAJEKE010000010">
    <property type="protein sequence ID" value="MCQ1530266.1"/>
    <property type="molecule type" value="Genomic_DNA"/>
</dbReference>
<dbReference type="InterPro" id="IPR050398">
    <property type="entry name" value="HssS/ArlS-like"/>
</dbReference>
<feature type="domain" description="HAMP" evidence="16">
    <location>
        <begin position="194"/>
        <end position="246"/>
    </location>
</feature>
<evidence type="ECO:0000256" key="3">
    <source>
        <dbReference type="ARBA" id="ARBA00012438"/>
    </source>
</evidence>
<dbReference type="PANTHER" id="PTHR45528:SF1">
    <property type="entry name" value="SENSOR HISTIDINE KINASE CPXA"/>
    <property type="match status" value="1"/>
</dbReference>
<dbReference type="Pfam" id="PF00512">
    <property type="entry name" value="HisKA"/>
    <property type="match status" value="1"/>
</dbReference>
<evidence type="ECO:0000256" key="7">
    <source>
        <dbReference type="ARBA" id="ARBA00022692"/>
    </source>
</evidence>
<dbReference type="Gene3D" id="6.10.340.10">
    <property type="match status" value="1"/>
</dbReference>
<keyword evidence="18" id="KW-1185">Reference proteome</keyword>
<evidence type="ECO:0000313" key="18">
    <source>
        <dbReference type="Proteomes" id="UP001651880"/>
    </source>
</evidence>
<dbReference type="EC" id="2.7.13.3" evidence="3"/>
<dbReference type="InterPro" id="IPR003660">
    <property type="entry name" value="HAMP_dom"/>
</dbReference>
<keyword evidence="8" id="KW-0547">Nucleotide-binding</keyword>
<dbReference type="PROSITE" id="PS50109">
    <property type="entry name" value="HIS_KIN"/>
    <property type="match status" value="1"/>
</dbReference>
<reference evidence="17 18" key="1">
    <citation type="submission" date="2021-10" db="EMBL/GenBank/DDBJ databases">
        <title>Lutispora strain m25 sp. nov., a thermophilic, non-spore-forming bacterium isolated from a lab-scale methanogenic bioreactor digesting anaerobic sludge.</title>
        <authorList>
            <person name="El Houari A."/>
            <person name="Mcdonald J."/>
        </authorList>
    </citation>
    <scope>NUCLEOTIDE SEQUENCE [LARGE SCALE GENOMIC DNA]</scope>
    <source>
        <strain evidence="18">m25</strain>
    </source>
</reference>
<dbReference type="SMART" id="SM00388">
    <property type="entry name" value="HisKA"/>
    <property type="match status" value="1"/>
</dbReference>
<feature type="transmembrane region" description="Helical" evidence="14">
    <location>
        <begin position="170"/>
        <end position="191"/>
    </location>
</feature>
<evidence type="ECO:0000256" key="4">
    <source>
        <dbReference type="ARBA" id="ARBA00022475"/>
    </source>
</evidence>
<keyword evidence="10" id="KW-0067">ATP-binding</keyword>
<evidence type="ECO:0000313" key="17">
    <source>
        <dbReference type="EMBL" id="MCQ1530266.1"/>
    </source>
</evidence>
<dbReference type="InterPro" id="IPR036097">
    <property type="entry name" value="HisK_dim/P_sf"/>
</dbReference>
<evidence type="ECO:0000256" key="9">
    <source>
        <dbReference type="ARBA" id="ARBA00022777"/>
    </source>
</evidence>
<dbReference type="Gene3D" id="1.10.287.130">
    <property type="match status" value="1"/>
</dbReference>
<evidence type="ECO:0000256" key="12">
    <source>
        <dbReference type="ARBA" id="ARBA00023012"/>
    </source>
</evidence>
<dbReference type="CDD" id="cd00082">
    <property type="entry name" value="HisKA"/>
    <property type="match status" value="1"/>
</dbReference>
<evidence type="ECO:0000256" key="5">
    <source>
        <dbReference type="ARBA" id="ARBA00022553"/>
    </source>
</evidence>
<name>A0ABT1NK27_9FIRM</name>
<evidence type="ECO:0000259" key="16">
    <source>
        <dbReference type="PROSITE" id="PS50885"/>
    </source>
</evidence>
<evidence type="ECO:0000256" key="8">
    <source>
        <dbReference type="ARBA" id="ARBA00022741"/>
    </source>
</evidence>
<comment type="catalytic activity">
    <reaction evidence="1">
        <text>ATP + protein L-histidine = ADP + protein N-phospho-L-histidine.</text>
        <dbReference type="EC" id="2.7.13.3"/>
    </reaction>
</comment>
<keyword evidence="9 17" id="KW-0418">Kinase</keyword>
<dbReference type="Pfam" id="PF00672">
    <property type="entry name" value="HAMP"/>
    <property type="match status" value="1"/>
</dbReference>
<accession>A0ABT1NK27</accession>
<dbReference type="Proteomes" id="UP001651880">
    <property type="component" value="Unassembled WGS sequence"/>
</dbReference>
<protein>
    <recommendedName>
        <fullName evidence="3">histidine kinase</fullName>
        <ecNumber evidence="3">2.7.13.3</ecNumber>
    </recommendedName>
</protein>
<dbReference type="SUPFAM" id="SSF158472">
    <property type="entry name" value="HAMP domain-like"/>
    <property type="match status" value="1"/>
</dbReference>
<dbReference type="CDD" id="cd06225">
    <property type="entry name" value="HAMP"/>
    <property type="match status" value="1"/>
</dbReference>
<dbReference type="InterPro" id="IPR005467">
    <property type="entry name" value="His_kinase_dom"/>
</dbReference>
<feature type="domain" description="Histidine kinase" evidence="15">
    <location>
        <begin position="254"/>
        <end position="470"/>
    </location>
</feature>
<evidence type="ECO:0000256" key="13">
    <source>
        <dbReference type="ARBA" id="ARBA00023136"/>
    </source>
</evidence>
<dbReference type="RefSeq" id="WP_255227785.1">
    <property type="nucleotide sequence ID" value="NZ_JAJEKE010000010.1"/>
</dbReference>
<feature type="transmembrane region" description="Helical" evidence="14">
    <location>
        <begin position="12"/>
        <end position="32"/>
    </location>
</feature>
<gene>
    <name evidence="17" type="ORF">LJD61_11995</name>
</gene>
<dbReference type="SMART" id="SM00387">
    <property type="entry name" value="HATPase_c"/>
    <property type="match status" value="1"/>
</dbReference>
<evidence type="ECO:0000256" key="14">
    <source>
        <dbReference type="SAM" id="Phobius"/>
    </source>
</evidence>
<keyword evidence="7 14" id="KW-0812">Transmembrane</keyword>
<evidence type="ECO:0000256" key="1">
    <source>
        <dbReference type="ARBA" id="ARBA00000085"/>
    </source>
</evidence>
<dbReference type="Pfam" id="PF02518">
    <property type="entry name" value="HATPase_c"/>
    <property type="match status" value="1"/>
</dbReference>
<keyword evidence="5" id="KW-0597">Phosphoprotein</keyword>
<evidence type="ECO:0000256" key="2">
    <source>
        <dbReference type="ARBA" id="ARBA00004651"/>
    </source>
</evidence>
<dbReference type="InterPro" id="IPR003661">
    <property type="entry name" value="HisK_dim/P_dom"/>
</dbReference>
<comment type="subcellular location">
    <subcellularLocation>
        <location evidence="2">Cell membrane</location>
        <topology evidence="2">Multi-pass membrane protein</topology>
    </subcellularLocation>
</comment>
<dbReference type="PANTHER" id="PTHR45528">
    <property type="entry name" value="SENSOR HISTIDINE KINASE CPXA"/>
    <property type="match status" value="1"/>
</dbReference>
<dbReference type="GO" id="GO:0016301">
    <property type="term" value="F:kinase activity"/>
    <property type="evidence" value="ECO:0007669"/>
    <property type="project" value="UniProtKB-KW"/>
</dbReference>
<proteinExistence type="predicted"/>